<protein>
    <submittedName>
        <fullName evidence="2">Integrase</fullName>
    </submittedName>
</protein>
<dbReference type="Pfam" id="PF13683">
    <property type="entry name" value="rve_3"/>
    <property type="match status" value="1"/>
</dbReference>
<evidence type="ECO:0000313" key="4">
    <source>
        <dbReference type="Proteomes" id="UP000218899"/>
    </source>
</evidence>
<name>A0A1B4V0N8_9GAMM</name>
<dbReference type="Proteomes" id="UP000218899">
    <property type="component" value="Chromosome"/>
</dbReference>
<keyword evidence="4" id="KW-1185">Reference proteome</keyword>
<proteinExistence type="predicted"/>
<sequence length="273" mass="31984">MGQHGLAVRRACTAVGLSRAAYYRVPVPAAERDREVITALSGVVERHHRWGFWMCFDHLKRVQNHPWNHKRVWRIYCALKLNLPRRTKKRLPKRDSLPLQAPSAINTVWALDFMSDALYRGRTFRLLNILDEGAREALAIEVDTNLPAERVIRVLEQLKAWRGLPKRLRLDNGPEFTAQRLVKWCADHGIELAYIAPGKPNQNAFVERFNRSLRHELLDAYLFEDLDQVREMVWWWLCSYNAERPHRSLNRIPPMMYRQQVLERRSSTSGVSA</sequence>
<evidence type="ECO:0000313" key="2">
    <source>
        <dbReference type="EMBL" id="BAU47028.1"/>
    </source>
</evidence>
<dbReference type="PANTHER" id="PTHR47515:SF2">
    <property type="entry name" value="INTEGRASE CORE DOMAIN PROTEIN"/>
    <property type="match status" value="1"/>
</dbReference>
<dbReference type="InterPro" id="IPR001584">
    <property type="entry name" value="Integrase_cat-core"/>
</dbReference>
<feature type="domain" description="Integrase catalytic" evidence="1">
    <location>
        <begin position="98"/>
        <end position="261"/>
    </location>
</feature>
<accession>A0A1B4V0N8</accession>
<dbReference type="InterPro" id="IPR036397">
    <property type="entry name" value="RNaseH_sf"/>
</dbReference>
<dbReference type="KEGG" id="sva:SVA_0447"/>
<dbReference type="InterPro" id="IPR048020">
    <property type="entry name" value="Transpos_IS3"/>
</dbReference>
<dbReference type="AlphaFoldDB" id="A0A1B4V0N8"/>
<dbReference type="Gene3D" id="3.30.420.10">
    <property type="entry name" value="Ribonuclease H-like superfamily/Ribonuclease H"/>
    <property type="match status" value="1"/>
</dbReference>
<dbReference type="GO" id="GO:0003676">
    <property type="term" value="F:nucleic acid binding"/>
    <property type="evidence" value="ECO:0007669"/>
    <property type="project" value="InterPro"/>
</dbReference>
<gene>
    <name evidence="2" type="ORF">SVA_0447</name>
    <name evidence="3" type="ORF">SVA_2752</name>
</gene>
<dbReference type="EMBL" id="AP014936">
    <property type="protein sequence ID" value="BAU47028.1"/>
    <property type="molecule type" value="Genomic_DNA"/>
</dbReference>
<dbReference type="PANTHER" id="PTHR47515">
    <property type="entry name" value="LOW CALCIUM RESPONSE LOCUS PROTEIN T"/>
    <property type="match status" value="1"/>
</dbReference>
<evidence type="ECO:0000259" key="1">
    <source>
        <dbReference type="PROSITE" id="PS50994"/>
    </source>
</evidence>
<dbReference type="InterPro" id="IPR012337">
    <property type="entry name" value="RNaseH-like_sf"/>
</dbReference>
<dbReference type="EMBL" id="AP014936">
    <property type="protein sequence ID" value="BAU49300.1"/>
    <property type="molecule type" value="Genomic_DNA"/>
</dbReference>
<dbReference type="GO" id="GO:0015074">
    <property type="term" value="P:DNA integration"/>
    <property type="evidence" value="ECO:0007669"/>
    <property type="project" value="InterPro"/>
</dbReference>
<dbReference type="KEGG" id="sva:SVA_2752"/>
<dbReference type="SUPFAM" id="SSF53098">
    <property type="entry name" value="Ribonuclease H-like"/>
    <property type="match status" value="1"/>
</dbReference>
<reference evidence="2 4" key="1">
    <citation type="submission" date="2015-08" db="EMBL/GenBank/DDBJ databases">
        <title>Complete genome sequence of Sulfurifustis variabilis.</title>
        <authorList>
            <person name="Miura A."/>
            <person name="Kojima H."/>
            <person name="Fukui M."/>
        </authorList>
    </citation>
    <scope>NUCLEOTIDE SEQUENCE [LARGE SCALE GENOMIC DNA]</scope>
    <source>
        <strain evidence="4">skN76</strain>
        <strain evidence="2">SkN76</strain>
    </source>
</reference>
<evidence type="ECO:0000313" key="3">
    <source>
        <dbReference type="EMBL" id="BAU49300.1"/>
    </source>
</evidence>
<dbReference type="NCBIfam" id="NF033516">
    <property type="entry name" value="transpos_IS3"/>
    <property type="match status" value="1"/>
</dbReference>
<dbReference type="PROSITE" id="PS50994">
    <property type="entry name" value="INTEGRASE"/>
    <property type="match status" value="1"/>
</dbReference>
<organism evidence="2 4">
    <name type="scientific">Sulfurifustis variabilis</name>
    <dbReference type="NCBI Taxonomy" id="1675686"/>
    <lineage>
        <taxon>Bacteria</taxon>
        <taxon>Pseudomonadati</taxon>
        <taxon>Pseudomonadota</taxon>
        <taxon>Gammaproteobacteria</taxon>
        <taxon>Acidiferrobacterales</taxon>
        <taxon>Acidiferrobacteraceae</taxon>
        <taxon>Sulfurifustis</taxon>
    </lineage>
</organism>